<evidence type="ECO:0000256" key="3">
    <source>
        <dbReference type="ARBA" id="ARBA00017689"/>
    </source>
</evidence>
<organism evidence="10 11">
    <name type="scientific">Bemisia tabaci</name>
    <name type="common">Sweetpotato whitefly</name>
    <name type="synonym">Aleurodes tabaci</name>
    <dbReference type="NCBI Taxonomy" id="7038"/>
    <lineage>
        <taxon>Eukaryota</taxon>
        <taxon>Metazoa</taxon>
        <taxon>Ecdysozoa</taxon>
        <taxon>Arthropoda</taxon>
        <taxon>Hexapoda</taxon>
        <taxon>Insecta</taxon>
        <taxon>Pterygota</taxon>
        <taxon>Neoptera</taxon>
        <taxon>Paraneoptera</taxon>
        <taxon>Hemiptera</taxon>
        <taxon>Sternorrhyncha</taxon>
        <taxon>Aleyrodoidea</taxon>
        <taxon>Aleyrodidae</taxon>
        <taxon>Aleyrodinae</taxon>
        <taxon>Bemisia</taxon>
    </lineage>
</organism>
<evidence type="ECO:0000256" key="9">
    <source>
        <dbReference type="SAM" id="Phobius"/>
    </source>
</evidence>
<dbReference type="AlphaFoldDB" id="A0A9P0F0K2"/>
<keyword evidence="6 9" id="KW-1133">Transmembrane helix</keyword>
<keyword evidence="7" id="KW-0496">Mitochondrion</keyword>
<dbReference type="KEGG" id="btab:109043879"/>
<dbReference type="EMBL" id="OU963864">
    <property type="protein sequence ID" value="CAH0386844.1"/>
    <property type="molecule type" value="Genomic_DNA"/>
</dbReference>
<feature type="transmembrane region" description="Helical" evidence="9">
    <location>
        <begin position="30"/>
        <end position="51"/>
    </location>
</feature>
<dbReference type="InterPro" id="IPR022533">
    <property type="entry name" value="Cox20"/>
</dbReference>
<reference evidence="10" key="1">
    <citation type="submission" date="2021-12" db="EMBL/GenBank/DDBJ databases">
        <authorList>
            <person name="King R."/>
        </authorList>
    </citation>
    <scope>NUCLEOTIDE SEQUENCE</scope>
</reference>
<dbReference type="OrthoDB" id="14603at2759"/>
<comment type="similarity">
    <text evidence="2">Belongs to the COX20 family.</text>
</comment>
<dbReference type="GO" id="GO:0005743">
    <property type="term" value="C:mitochondrial inner membrane"/>
    <property type="evidence" value="ECO:0007669"/>
    <property type="project" value="UniProtKB-SubCell"/>
</dbReference>
<dbReference type="PANTHER" id="PTHR31586:SF1">
    <property type="entry name" value="CYTOCHROME C OXIDASE ASSEMBLY PROTEIN COX20, MITOCHONDRIAL"/>
    <property type="match status" value="1"/>
</dbReference>
<gene>
    <name evidence="10" type="ORF">BEMITA_LOCUS5910</name>
</gene>
<evidence type="ECO:0000256" key="8">
    <source>
        <dbReference type="ARBA" id="ARBA00023136"/>
    </source>
</evidence>
<dbReference type="Proteomes" id="UP001152759">
    <property type="component" value="Chromosome 3"/>
</dbReference>
<keyword evidence="5" id="KW-0999">Mitochondrion inner membrane</keyword>
<dbReference type="KEGG" id="btab:109038137"/>
<evidence type="ECO:0000256" key="5">
    <source>
        <dbReference type="ARBA" id="ARBA00022792"/>
    </source>
</evidence>
<evidence type="ECO:0000313" key="10">
    <source>
        <dbReference type="EMBL" id="CAH0386844.1"/>
    </source>
</evidence>
<keyword evidence="11" id="KW-1185">Reference proteome</keyword>
<name>A0A9P0F0K2_BEMTA</name>
<evidence type="ECO:0000256" key="1">
    <source>
        <dbReference type="ARBA" id="ARBA00004273"/>
    </source>
</evidence>
<evidence type="ECO:0000313" key="11">
    <source>
        <dbReference type="Proteomes" id="UP001152759"/>
    </source>
</evidence>
<evidence type="ECO:0000256" key="6">
    <source>
        <dbReference type="ARBA" id="ARBA00022989"/>
    </source>
</evidence>
<evidence type="ECO:0000256" key="7">
    <source>
        <dbReference type="ARBA" id="ARBA00023128"/>
    </source>
</evidence>
<accession>A0A9P0F0K2</accession>
<evidence type="ECO:0000256" key="2">
    <source>
        <dbReference type="ARBA" id="ARBA00009575"/>
    </source>
</evidence>
<dbReference type="PRINTS" id="PR02049">
    <property type="entry name" value="PROTEINF36A"/>
</dbReference>
<keyword evidence="4 9" id="KW-0812">Transmembrane</keyword>
<sequence length="120" mass="13558">MAPKDPATISRGPEHDIFFLGRNLTEFPCFRSSLLTGVFSAIAGGVAYFLYSSRPAHSCNAAMATFGVSTMCYWTVCRYGYYKQKVELLEIEQKRKETQSVKKLDIEQRKKELGIKDDSS</sequence>
<keyword evidence="8 9" id="KW-0472">Membrane</keyword>
<dbReference type="Pfam" id="PF12597">
    <property type="entry name" value="Cox20"/>
    <property type="match status" value="1"/>
</dbReference>
<evidence type="ECO:0000256" key="4">
    <source>
        <dbReference type="ARBA" id="ARBA00022692"/>
    </source>
</evidence>
<proteinExistence type="inferred from homology"/>
<comment type="subcellular location">
    <subcellularLocation>
        <location evidence="1">Mitochondrion inner membrane</location>
    </subcellularLocation>
</comment>
<protein>
    <recommendedName>
        <fullName evidence="3">Cytochrome c oxidase assembly protein COX20, mitochondrial</fullName>
    </recommendedName>
</protein>
<dbReference type="PANTHER" id="PTHR31586">
    <property type="entry name" value="CYTOCHROME C OXIDASE PROTEIN 20"/>
    <property type="match status" value="1"/>
</dbReference>
<dbReference type="GO" id="GO:0033617">
    <property type="term" value="P:mitochondrial respiratory chain complex IV assembly"/>
    <property type="evidence" value="ECO:0007669"/>
    <property type="project" value="InterPro"/>
</dbReference>